<gene>
    <name evidence="1" type="ORF">P167DRAFT_1936</name>
</gene>
<dbReference type="AlphaFoldDB" id="A0A3N4L4Q4"/>
<keyword evidence="2" id="KW-1185">Reference proteome</keyword>
<dbReference type="Proteomes" id="UP000277580">
    <property type="component" value="Unassembled WGS sequence"/>
</dbReference>
<organism evidence="1 2">
    <name type="scientific">Morchella conica CCBAS932</name>
    <dbReference type="NCBI Taxonomy" id="1392247"/>
    <lineage>
        <taxon>Eukaryota</taxon>
        <taxon>Fungi</taxon>
        <taxon>Dikarya</taxon>
        <taxon>Ascomycota</taxon>
        <taxon>Pezizomycotina</taxon>
        <taxon>Pezizomycetes</taxon>
        <taxon>Pezizales</taxon>
        <taxon>Morchellaceae</taxon>
        <taxon>Morchella</taxon>
    </lineage>
</organism>
<sequence>MGFYWTGVLVLLLLLSLLLFLHFWQMHITGCELMDDQLHISWATTCHVNIGRSHPSRVVTKSHSLSPLNFLRAFRQRGKK</sequence>
<proteinExistence type="predicted"/>
<protein>
    <submittedName>
        <fullName evidence="1">Uncharacterized protein</fullName>
    </submittedName>
</protein>
<evidence type="ECO:0000313" key="2">
    <source>
        <dbReference type="Proteomes" id="UP000277580"/>
    </source>
</evidence>
<accession>A0A3N4L4Q4</accession>
<name>A0A3N4L4Q4_9PEZI</name>
<reference evidence="1 2" key="1">
    <citation type="journal article" date="2018" name="Nat. Ecol. Evol.">
        <title>Pezizomycetes genomes reveal the molecular basis of ectomycorrhizal truffle lifestyle.</title>
        <authorList>
            <person name="Murat C."/>
            <person name="Payen T."/>
            <person name="Noel B."/>
            <person name="Kuo A."/>
            <person name="Morin E."/>
            <person name="Chen J."/>
            <person name="Kohler A."/>
            <person name="Krizsan K."/>
            <person name="Balestrini R."/>
            <person name="Da Silva C."/>
            <person name="Montanini B."/>
            <person name="Hainaut M."/>
            <person name="Levati E."/>
            <person name="Barry K.W."/>
            <person name="Belfiori B."/>
            <person name="Cichocki N."/>
            <person name="Clum A."/>
            <person name="Dockter R.B."/>
            <person name="Fauchery L."/>
            <person name="Guy J."/>
            <person name="Iotti M."/>
            <person name="Le Tacon F."/>
            <person name="Lindquist E.A."/>
            <person name="Lipzen A."/>
            <person name="Malagnac F."/>
            <person name="Mello A."/>
            <person name="Molinier V."/>
            <person name="Miyauchi S."/>
            <person name="Poulain J."/>
            <person name="Riccioni C."/>
            <person name="Rubini A."/>
            <person name="Sitrit Y."/>
            <person name="Splivallo R."/>
            <person name="Traeger S."/>
            <person name="Wang M."/>
            <person name="Zifcakova L."/>
            <person name="Wipf D."/>
            <person name="Zambonelli A."/>
            <person name="Paolocci F."/>
            <person name="Nowrousian M."/>
            <person name="Ottonello S."/>
            <person name="Baldrian P."/>
            <person name="Spatafora J.W."/>
            <person name="Henrissat B."/>
            <person name="Nagy L.G."/>
            <person name="Aury J.M."/>
            <person name="Wincker P."/>
            <person name="Grigoriev I.V."/>
            <person name="Bonfante P."/>
            <person name="Martin F.M."/>
        </authorList>
    </citation>
    <scope>NUCLEOTIDE SEQUENCE [LARGE SCALE GENOMIC DNA]</scope>
    <source>
        <strain evidence="1 2">CCBAS932</strain>
    </source>
</reference>
<evidence type="ECO:0000313" key="1">
    <source>
        <dbReference type="EMBL" id="RPB17536.1"/>
    </source>
</evidence>
<dbReference type="InParanoid" id="A0A3N4L4Q4"/>
<dbReference type="EMBL" id="ML119105">
    <property type="protein sequence ID" value="RPB17536.1"/>
    <property type="molecule type" value="Genomic_DNA"/>
</dbReference>